<proteinExistence type="predicted"/>
<accession>A0ABU5YPJ1</accession>
<feature type="signal peptide" evidence="1">
    <location>
        <begin position="1"/>
        <end position="20"/>
    </location>
</feature>
<evidence type="ECO:0000313" key="2">
    <source>
        <dbReference type="EMBL" id="MEB3051992.1"/>
    </source>
</evidence>
<gene>
    <name evidence="2" type="ORF">KV112_19980</name>
</gene>
<protein>
    <recommendedName>
        <fullName evidence="4">PE-PGRS family protein</fullName>
    </recommendedName>
</protein>
<sequence>MTPRGVVAKAGAFAAGTALAGAALLGGTAVAPTITAGLSASVQQDVALTAIPTSFPDGSFAAALQNALVGIDMGTVGQLIGLLGLNADGTAPLYNVDTPLYVPAVYDTDGTTVITPAHGLLLDLLSVNGTPLTLGGVSDQFLGLSLTDPIWSSDTETASVLGTGSIFTMPDANGVATPIGNLSIDQLLSDMLGGDVTTKTVGDLFNGLGPGMSGLVGFVTLLCEYGETCTPNLLDPSLGVNTLTSDSHVSDLVASLLGVDPTTTLGAYLTGLDPDLTSESLGAMLGLPTGDTLAEILAGMTLGGSVLGAPGIELGSLDLGQLIGSLTGDPTDVVTDDTIVGGLLAAMGLFGSA</sequence>
<evidence type="ECO:0008006" key="4">
    <source>
        <dbReference type="Google" id="ProtNLM"/>
    </source>
</evidence>
<dbReference type="RefSeq" id="WP_224862113.1">
    <property type="nucleotide sequence ID" value="NZ_JAYJJT010000032.1"/>
</dbReference>
<dbReference type="Proteomes" id="UP001299046">
    <property type="component" value="Unassembled WGS sequence"/>
</dbReference>
<evidence type="ECO:0000256" key="1">
    <source>
        <dbReference type="SAM" id="SignalP"/>
    </source>
</evidence>
<organism evidence="2 3">
    <name type="scientific">[Mycobacterium] zoologicum</name>
    <dbReference type="NCBI Taxonomy" id="2872311"/>
    <lineage>
        <taxon>Bacteria</taxon>
        <taxon>Bacillati</taxon>
        <taxon>Actinomycetota</taxon>
        <taxon>Actinomycetes</taxon>
        <taxon>Mycobacteriales</taxon>
        <taxon>Mycobacteriaceae</taxon>
        <taxon>Mycolicibacter</taxon>
    </lineage>
</organism>
<keyword evidence="1" id="KW-0732">Signal</keyword>
<dbReference type="EMBL" id="JAYJJT010000032">
    <property type="protein sequence ID" value="MEB3051992.1"/>
    <property type="molecule type" value="Genomic_DNA"/>
</dbReference>
<keyword evidence="3" id="KW-1185">Reference proteome</keyword>
<feature type="chain" id="PRO_5046394074" description="PE-PGRS family protein" evidence="1">
    <location>
        <begin position="21"/>
        <end position="353"/>
    </location>
</feature>
<name>A0ABU5YPJ1_9MYCO</name>
<evidence type="ECO:0000313" key="3">
    <source>
        <dbReference type="Proteomes" id="UP001299046"/>
    </source>
</evidence>
<reference evidence="2 3" key="1">
    <citation type="submission" date="2023-12" db="EMBL/GenBank/DDBJ databases">
        <title>Description of new species of Mycobacterium terrae complex isolated from sewage at the Sao Paulo Zoological Park Foundation in Brazil.</title>
        <authorList>
            <person name="Romagnoli C.L."/>
            <person name="Conceicao E.C."/>
            <person name="Machado E."/>
            <person name="Barreto L.B.P.F."/>
            <person name="Sharma A."/>
            <person name="Silva N.M."/>
            <person name="Marques L.E."/>
            <person name="Juliana M.A."/>
            <person name="Lourenco M.C.S."/>
            <person name="Digiampietri L.A."/>
            <person name="Suffys P.N."/>
            <person name="Viana-Niero C."/>
        </authorList>
    </citation>
    <scope>NUCLEOTIDE SEQUENCE [LARGE SCALE GENOMIC DNA]</scope>
    <source>
        <strain evidence="2 3">MYC123</strain>
    </source>
</reference>
<comment type="caution">
    <text evidence="2">The sequence shown here is derived from an EMBL/GenBank/DDBJ whole genome shotgun (WGS) entry which is preliminary data.</text>
</comment>